<evidence type="ECO:0000313" key="13">
    <source>
        <dbReference type="EMBL" id="KAF7723965.1"/>
    </source>
</evidence>
<evidence type="ECO:0000313" key="14">
    <source>
        <dbReference type="Proteomes" id="UP000605846"/>
    </source>
</evidence>
<evidence type="ECO:0000256" key="10">
    <source>
        <dbReference type="SAM" id="Phobius"/>
    </source>
</evidence>
<keyword evidence="3" id="KW-0479">Metal-binding</keyword>
<feature type="compositionally biased region" description="Low complexity" evidence="9">
    <location>
        <begin position="401"/>
        <end position="410"/>
    </location>
</feature>
<evidence type="ECO:0000256" key="2">
    <source>
        <dbReference type="ARBA" id="ARBA00022692"/>
    </source>
</evidence>
<proteinExistence type="predicted"/>
<feature type="compositionally biased region" description="Low complexity" evidence="9">
    <location>
        <begin position="354"/>
        <end position="366"/>
    </location>
</feature>
<feature type="region of interest" description="Disordered" evidence="9">
    <location>
        <begin position="341"/>
        <end position="432"/>
    </location>
</feature>
<dbReference type="EMBL" id="JABAYA010000134">
    <property type="protein sequence ID" value="KAF7723965.1"/>
    <property type="molecule type" value="Genomic_DNA"/>
</dbReference>
<dbReference type="Proteomes" id="UP000605846">
    <property type="component" value="Unassembled WGS sequence"/>
</dbReference>
<feature type="compositionally biased region" description="Polar residues" evidence="9">
    <location>
        <begin position="367"/>
        <end position="400"/>
    </location>
</feature>
<dbReference type="AlphaFoldDB" id="A0A8H7BQ59"/>
<dbReference type="GO" id="GO:0016020">
    <property type="term" value="C:membrane"/>
    <property type="evidence" value="ECO:0007669"/>
    <property type="project" value="UniProtKB-SubCell"/>
</dbReference>
<comment type="subcellular location">
    <subcellularLocation>
        <location evidence="1">Membrane</location>
        <topology evidence="1">Single-pass membrane protein</topology>
    </subcellularLocation>
</comment>
<dbReference type="SUPFAM" id="SSF57850">
    <property type="entry name" value="RING/U-box"/>
    <property type="match status" value="1"/>
</dbReference>
<feature type="compositionally biased region" description="Basic and acidic residues" evidence="9">
    <location>
        <begin position="411"/>
        <end position="432"/>
    </location>
</feature>
<dbReference type="InterPro" id="IPR017907">
    <property type="entry name" value="Znf_RING_CS"/>
</dbReference>
<gene>
    <name evidence="13" type="primary">RNF13_1</name>
    <name evidence="13" type="ORF">EC973_001481</name>
</gene>
<dbReference type="GO" id="GO:0008270">
    <property type="term" value="F:zinc ion binding"/>
    <property type="evidence" value="ECO:0007669"/>
    <property type="project" value="UniProtKB-KW"/>
</dbReference>
<feature type="compositionally biased region" description="Basic and acidic residues" evidence="9">
    <location>
        <begin position="341"/>
        <end position="353"/>
    </location>
</feature>
<protein>
    <submittedName>
        <fullName evidence="13">E3 ubiquitin-protein ligase rnf13</fullName>
    </submittedName>
</protein>
<feature type="transmembrane region" description="Helical" evidence="10">
    <location>
        <begin position="211"/>
        <end position="232"/>
    </location>
</feature>
<dbReference type="InterPro" id="IPR051653">
    <property type="entry name" value="E3_ligase_sorting_rcpt"/>
</dbReference>
<keyword evidence="7 10" id="KW-0472">Membrane</keyword>
<dbReference type="PROSITE" id="PS00518">
    <property type="entry name" value="ZF_RING_1"/>
    <property type="match status" value="1"/>
</dbReference>
<comment type="caution">
    <text evidence="13">The sequence shown here is derived from an EMBL/GenBank/DDBJ whole genome shotgun (WGS) entry which is preliminary data.</text>
</comment>
<evidence type="ECO:0000256" key="6">
    <source>
        <dbReference type="ARBA" id="ARBA00022989"/>
    </source>
</evidence>
<dbReference type="PROSITE" id="PS50089">
    <property type="entry name" value="ZF_RING_2"/>
    <property type="match status" value="1"/>
</dbReference>
<evidence type="ECO:0000256" key="8">
    <source>
        <dbReference type="PROSITE-ProRule" id="PRU00175"/>
    </source>
</evidence>
<keyword evidence="6 10" id="KW-1133">Transmembrane helix</keyword>
<sequence length="432" mass="48368">MLLYYARLQMVLMLLLLGYMPGAMSQTAFNPAFEQEPLVYNASDPRDKGIELKAESRVAISQGFQVVFAGDDIRHAARVALIKNISETNSLNVQGILIFDNNTTPSNLKYQMQNPTGWITAPMYPSPLPPEFNISNMADNDLRDRWPFVPTYFATNDYGQFLLEKIVLGGANSTMDTYRQFWEVTAFLGPVNFGNDDSNSFMSALASSRGYLSYIIALAAIFLIGVIFLRWWRIRRMRDEMGNDLAHQGANAYMLQQRSRQSDPLPVDLVNALPIEKYTVEGVKNANCAICLEDFVEDKTEVRVLPCGHGFCVLCIDPWLTQKSTLCPICKWDCMPPERRQQAQSPEADREISETTSGPSSSNSISMDRSTPSPSNSHPPIQDSSAQAETASPSESSGSAEQQQGQQHQRQQQEQRQQGEDIPPHEHAPRQS</sequence>
<accession>A0A8H7BQ59</accession>
<dbReference type="CDD" id="cd16454">
    <property type="entry name" value="RING-H2_PA-TM-RING"/>
    <property type="match status" value="1"/>
</dbReference>
<dbReference type="PANTHER" id="PTHR47168:SF1">
    <property type="entry name" value="OS02G0798600 PROTEIN"/>
    <property type="match status" value="1"/>
</dbReference>
<evidence type="ECO:0000256" key="5">
    <source>
        <dbReference type="ARBA" id="ARBA00022833"/>
    </source>
</evidence>
<evidence type="ECO:0000256" key="3">
    <source>
        <dbReference type="ARBA" id="ARBA00022723"/>
    </source>
</evidence>
<evidence type="ECO:0000256" key="9">
    <source>
        <dbReference type="SAM" id="MobiDB-lite"/>
    </source>
</evidence>
<dbReference type="InterPro" id="IPR013083">
    <property type="entry name" value="Znf_RING/FYVE/PHD"/>
</dbReference>
<dbReference type="Pfam" id="PF13639">
    <property type="entry name" value="zf-RING_2"/>
    <property type="match status" value="1"/>
</dbReference>
<dbReference type="Gene3D" id="3.30.40.10">
    <property type="entry name" value="Zinc/RING finger domain, C3HC4 (zinc finger)"/>
    <property type="match status" value="1"/>
</dbReference>
<evidence type="ECO:0000256" key="11">
    <source>
        <dbReference type="SAM" id="SignalP"/>
    </source>
</evidence>
<keyword evidence="11" id="KW-0732">Signal</keyword>
<dbReference type="PANTHER" id="PTHR47168">
    <property type="entry name" value="RING ZINC FINGER DOMAIN SUPERFAMILY PROTEIN-RELATED"/>
    <property type="match status" value="1"/>
</dbReference>
<keyword evidence="5" id="KW-0862">Zinc</keyword>
<keyword evidence="4 8" id="KW-0863">Zinc-finger</keyword>
<dbReference type="SMART" id="SM00184">
    <property type="entry name" value="RING"/>
    <property type="match status" value="1"/>
</dbReference>
<dbReference type="OrthoDB" id="8062037at2759"/>
<keyword evidence="2 10" id="KW-0812">Transmembrane</keyword>
<organism evidence="13 14">
    <name type="scientific">Apophysomyces ossiformis</name>
    <dbReference type="NCBI Taxonomy" id="679940"/>
    <lineage>
        <taxon>Eukaryota</taxon>
        <taxon>Fungi</taxon>
        <taxon>Fungi incertae sedis</taxon>
        <taxon>Mucoromycota</taxon>
        <taxon>Mucoromycotina</taxon>
        <taxon>Mucoromycetes</taxon>
        <taxon>Mucorales</taxon>
        <taxon>Mucorineae</taxon>
        <taxon>Mucoraceae</taxon>
        <taxon>Apophysomyces</taxon>
    </lineage>
</organism>
<reference evidence="13" key="1">
    <citation type="submission" date="2020-01" db="EMBL/GenBank/DDBJ databases">
        <title>Genome Sequencing of Three Apophysomyces-Like Fungal Strains Confirms a Novel Fungal Genus in the Mucoromycota with divergent Burkholderia-like Endosymbiotic Bacteria.</title>
        <authorList>
            <person name="Stajich J.E."/>
            <person name="Macias A.M."/>
            <person name="Carter-House D."/>
            <person name="Lovett B."/>
            <person name="Kasson L.R."/>
            <person name="Berry K."/>
            <person name="Grigoriev I."/>
            <person name="Chang Y."/>
            <person name="Spatafora J."/>
            <person name="Kasson M.T."/>
        </authorList>
    </citation>
    <scope>NUCLEOTIDE SEQUENCE</scope>
    <source>
        <strain evidence="13">NRRL A-21654</strain>
    </source>
</reference>
<feature type="domain" description="RING-type" evidence="12">
    <location>
        <begin position="288"/>
        <end position="331"/>
    </location>
</feature>
<evidence type="ECO:0000256" key="4">
    <source>
        <dbReference type="ARBA" id="ARBA00022771"/>
    </source>
</evidence>
<keyword evidence="14" id="KW-1185">Reference proteome</keyword>
<evidence type="ECO:0000256" key="7">
    <source>
        <dbReference type="ARBA" id="ARBA00023136"/>
    </source>
</evidence>
<feature type="chain" id="PRO_5034626584" evidence="11">
    <location>
        <begin position="26"/>
        <end position="432"/>
    </location>
</feature>
<dbReference type="InterPro" id="IPR001841">
    <property type="entry name" value="Znf_RING"/>
</dbReference>
<name>A0A8H7BQ59_9FUNG</name>
<evidence type="ECO:0000259" key="12">
    <source>
        <dbReference type="PROSITE" id="PS50089"/>
    </source>
</evidence>
<evidence type="ECO:0000256" key="1">
    <source>
        <dbReference type="ARBA" id="ARBA00004167"/>
    </source>
</evidence>
<feature type="signal peptide" evidence="11">
    <location>
        <begin position="1"/>
        <end position="25"/>
    </location>
</feature>